<organism evidence="4 5">
    <name type="scientific">Planifilum fulgidum</name>
    <dbReference type="NCBI Taxonomy" id="201973"/>
    <lineage>
        <taxon>Bacteria</taxon>
        <taxon>Bacillati</taxon>
        <taxon>Bacillota</taxon>
        <taxon>Bacilli</taxon>
        <taxon>Bacillales</taxon>
        <taxon>Thermoactinomycetaceae</taxon>
        <taxon>Planifilum</taxon>
    </lineage>
</organism>
<dbReference type="CDD" id="cd04301">
    <property type="entry name" value="NAT_SF"/>
    <property type="match status" value="1"/>
</dbReference>
<evidence type="ECO:0000313" key="4">
    <source>
        <dbReference type="EMBL" id="SFG07517.1"/>
    </source>
</evidence>
<dbReference type="Proteomes" id="UP000198661">
    <property type="component" value="Unassembled WGS sequence"/>
</dbReference>
<accession>A0A1I2P0V4</accession>
<dbReference type="Pfam" id="PF00583">
    <property type="entry name" value="Acetyltransf_1"/>
    <property type="match status" value="1"/>
</dbReference>
<keyword evidence="1 4" id="KW-0808">Transferase</keyword>
<dbReference type="PANTHER" id="PTHR43877">
    <property type="entry name" value="AMINOALKYLPHOSPHONATE N-ACETYLTRANSFERASE-RELATED-RELATED"/>
    <property type="match status" value="1"/>
</dbReference>
<feature type="domain" description="N-acetyltransferase" evidence="3">
    <location>
        <begin position="26"/>
        <end position="189"/>
    </location>
</feature>
<dbReference type="Gene3D" id="3.40.630.30">
    <property type="match status" value="1"/>
</dbReference>
<evidence type="ECO:0000313" key="5">
    <source>
        <dbReference type="Proteomes" id="UP000198661"/>
    </source>
</evidence>
<dbReference type="SUPFAM" id="SSF55729">
    <property type="entry name" value="Acyl-CoA N-acyltransferases (Nat)"/>
    <property type="match status" value="1"/>
</dbReference>
<sequence>MATRVKPVKSAFCERRVGLAKDGRIVIIRPARTSDAAEIARRMARVVKEGIYLEEEPDTLPTDREQEQEIRKIREDGGLYAVAEVDGKIAGVALLRRGPLEMNRHVAKFRMWLVPGYRGLGLGKKLMEYVIDGARARGVEKISLDVFSNNERAIGLYKKFGFRVEGRLKRQYVLEGRYVDEIVMGLSLQDQAR</sequence>
<dbReference type="AlphaFoldDB" id="A0A1I2P0V4"/>
<evidence type="ECO:0000259" key="3">
    <source>
        <dbReference type="PROSITE" id="PS51186"/>
    </source>
</evidence>
<proteinExistence type="predicted"/>
<dbReference type="RefSeq" id="WP_177199084.1">
    <property type="nucleotide sequence ID" value="NZ_FOOK01000014.1"/>
</dbReference>
<evidence type="ECO:0000256" key="1">
    <source>
        <dbReference type="ARBA" id="ARBA00022679"/>
    </source>
</evidence>
<reference evidence="5" key="1">
    <citation type="submission" date="2016-10" db="EMBL/GenBank/DDBJ databases">
        <authorList>
            <person name="Varghese N."/>
            <person name="Submissions S."/>
        </authorList>
    </citation>
    <scope>NUCLEOTIDE SEQUENCE [LARGE SCALE GENOMIC DNA]</scope>
    <source>
        <strain evidence="5">DSM 44945</strain>
    </source>
</reference>
<dbReference type="PROSITE" id="PS51186">
    <property type="entry name" value="GNAT"/>
    <property type="match status" value="1"/>
</dbReference>
<dbReference type="STRING" id="201973.SAMN04488025_11480"/>
<keyword evidence="2 4" id="KW-0012">Acyltransferase</keyword>
<dbReference type="InterPro" id="IPR000182">
    <property type="entry name" value="GNAT_dom"/>
</dbReference>
<evidence type="ECO:0000256" key="2">
    <source>
        <dbReference type="ARBA" id="ARBA00023315"/>
    </source>
</evidence>
<name>A0A1I2P0V4_9BACL</name>
<dbReference type="InterPro" id="IPR016181">
    <property type="entry name" value="Acyl_CoA_acyltransferase"/>
</dbReference>
<gene>
    <name evidence="4" type="ORF">SAMN04488025_11480</name>
</gene>
<dbReference type="EMBL" id="FOOK01000014">
    <property type="protein sequence ID" value="SFG07517.1"/>
    <property type="molecule type" value="Genomic_DNA"/>
</dbReference>
<dbReference type="GO" id="GO:0016747">
    <property type="term" value="F:acyltransferase activity, transferring groups other than amino-acyl groups"/>
    <property type="evidence" value="ECO:0007669"/>
    <property type="project" value="InterPro"/>
</dbReference>
<dbReference type="PANTHER" id="PTHR43877:SF2">
    <property type="entry name" value="AMINOALKYLPHOSPHONATE N-ACETYLTRANSFERASE-RELATED"/>
    <property type="match status" value="1"/>
</dbReference>
<protein>
    <submittedName>
        <fullName evidence="4">L-amino acid N-acyltransferase YncA</fullName>
    </submittedName>
</protein>
<keyword evidence="5" id="KW-1185">Reference proteome</keyword>
<dbReference type="InterPro" id="IPR050832">
    <property type="entry name" value="Bact_Acetyltransf"/>
</dbReference>